<dbReference type="PROSITE" id="PS00671">
    <property type="entry name" value="D_2_HYDROXYACID_DH_3"/>
    <property type="match status" value="1"/>
</dbReference>
<dbReference type="RefSeq" id="WP_011491423.1">
    <property type="nucleotide sequence ID" value="NC_007952.1"/>
</dbReference>
<gene>
    <name evidence="7" type="ORF">Bxe_B1896</name>
</gene>
<dbReference type="FunFam" id="3.40.50.720:FF:000203">
    <property type="entry name" value="D-3-phosphoglycerate dehydrogenase (SerA)"/>
    <property type="match status" value="1"/>
</dbReference>
<dbReference type="PANTHER" id="PTHR43761">
    <property type="entry name" value="D-ISOMER SPECIFIC 2-HYDROXYACID DEHYDROGENASE FAMILY PROTEIN (AFU_ORTHOLOGUE AFUA_1G13630)"/>
    <property type="match status" value="1"/>
</dbReference>
<dbReference type="PATRIC" id="fig|266265.5.peg.5839"/>
<dbReference type="SUPFAM" id="SSF52283">
    <property type="entry name" value="Formate/glycerate dehydrogenase catalytic domain-like"/>
    <property type="match status" value="1"/>
</dbReference>
<dbReference type="GO" id="GO:0004617">
    <property type="term" value="F:phosphoglycerate dehydrogenase activity"/>
    <property type="evidence" value="ECO:0007669"/>
    <property type="project" value="UniProtKB-EC"/>
</dbReference>
<accession>Q13PB6</accession>
<keyword evidence="2 4" id="KW-0560">Oxidoreductase</keyword>
<evidence type="ECO:0000256" key="4">
    <source>
        <dbReference type="RuleBase" id="RU003719"/>
    </source>
</evidence>
<dbReference type="AlphaFoldDB" id="Q13PB6"/>
<keyword evidence="3" id="KW-0520">NAD</keyword>
<dbReference type="SUPFAM" id="SSF51735">
    <property type="entry name" value="NAD(P)-binding Rossmann-fold domains"/>
    <property type="match status" value="1"/>
</dbReference>
<evidence type="ECO:0000259" key="5">
    <source>
        <dbReference type="Pfam" id="PF00389"/>
    </source>
</evidence>
<dbReference type="OrthoDB" id="9805416at2"/>
<dbReference type="CDD" id="cd12173">
    <property type="entry name" value="PGDH_4"/>
    <property type="match status" value="1"/>
</dbReference>
<dbReference type="PANTHER" id="PTHR43761:SF1">
    <property type="entry name" value="D-ISOMER SPECIFIC 2-HYDROXYACID DEHYDROGENASE CATALYTIC DOMAIN-CONTAINING PROTEIN-RELATED"/>
    <property type="match status" value="1"/>
</dbReference>
<dbReference type="InterPro" id="IPR036291">
    <property type="entry name" value="NAD(P)-bd_dom_sf"/>
</dbReference>
<dbReference type="InterPro" id="IPR006139">
    <property type="entry name" value="D-isomer_2_OHA_DH_cat_dom"/>
</dbReference>
<evidence type="ECO:0000259" key="6">
    <source>
        <dbReference type="Pfam" id="PF02826"/>
    </source>
</evidence>
<dbReference type="Proteomes" id="UP000001817">
    <property type="component" value="Chromosome 2"/>
</dbReference>
<evidence type="ECO:0000313" key="7">
    <source>
        <dbReference type="EMBL" id="ABE34073.1"/>
    </source>
</evidence>
<dbReference type="KEGG" id="bxb:DR64_7205"/>
<dbReference type="Gene3D" id="3.40.50.720">
    <property type="entry name" value="NAD(P)-binding Rossmann-like Domain"/>
    <property type="match status" value="2"/>
</dbReference>
<reference evidence="7 8" key="1">
    <citation type="journal article" date="2006" name="Proc. Natl. Acad. Sci. U.S.A.">
        <title>Burkholderia xenovorans LB400 harbors a multi-replicon, 9.73-Mbp genome shaped for versatility.</title>
        <authorList>
            <person name="Chain P.S."/>
            <person name="Denef V.J."/>
            <person name="Konstantinidis K.T."/>
            <person name="Vergez L.M."/>
            <person name="Agullo L."/>
            <person name="Reyes V.L."/>
            <person name="Hauser L."/>
            <person name="Cordova M."/>
            <person name="Gomez L."/>
            <person name="Gonzalez M."/>
            <person name="Land M."/>
            <person name="Lao V."/>
            <person name="Larimer F."/>
            <person name="LiPuma J.J."/>
            <person name="Mahenthiralingam E."/>
            <person name="Malfatti S.A."/>
            <person name="Marx C.J."/>
            <person name="Parnell J.J."/>
            <person name="Ramette A."/>
            <person name="Richardson P."/>
            <person name="Seeger M."/>
            <person name="Smith D."/>
            <person name="Spilker T."/>
            <person name="Sul W.J."/>
            <person name="Tsoi T.V."/>
            <person name="Ulrich L.E."/>
            <person name="Zhulin I.B."/>
            <person name="Tiedje J.M."/>
        </authorList>
    </citation>
    <scope>NUCLEOTIDE SEQUENCE [LARGE SCALE GENOMIC DNA]</scope>
    <source>
        <strain evidence="7 8">LB400</strain>
    </source>
</reference>
<dbReference type="Pfam" id="PF00389">
    <property type="entry name" value="2-Hacid_dh"/>
    <property type="match status" value="1"/>
</dbReference>
<evidence type="ECO:0000256" key="1">
    <source>
        <dbReference type="ARBA" id="ARBA00005854"/>
    </source>
</evidence>
<dbReference type="EMBL" id="CP000271">
    <property type="protein sequence ID" value="ABE34073.1"/>
    <property type="molecule type" value="Genomic_DNA"/>
</dbReference>
<feature type="domain" description="D-isomer specific 2-hydroxyacid dehydrogenase catalytic" evidence="5">
    <location>
        <begin position="10"/>
        <end position="306"/>
    </location>
</feature>
<evidence type="ECO:0000313" key="8">
    <source>
        <dbReference type="Proteomes" id="UP000001817"/>
    </source>
</evidence>
<proteinExistence type="inferred from homology"/>
<dbReference type="EC" id="1.1.1.95" evidence="7"/>
<evidence type="ECO:0000256" key="3">
    <source>
        <dbReference type="ARBA" id="ARBA00023027"/>
    </source>
</evidence>
<name>Q13PB6_PARXL</name>
<dbReference type="eggNOG" id="COG0111">
    <property type="taxonomic scope" value="Bacteria"/>
</dbReference>
<dbReference type="InterPro" id="IPR029753">
    <property type="entry name" value="D-isomer_DH_CS"/>
</dbReference>
<sequence length="310" mass="32366">MKILIPDLMTADSRERMAREHDVIYEPALVTDLPALLRVAPGADCLIVRNRTQVRGELLAALVRCRVVGRLGVGLDNIDLEACAARGIEVIPAIGANALAVAEYVMTAALSMLRPWFAASAAVLDGEWPRAALVQGHEIAGKTLGVVGFGSIGRETARLGAALGMRVIACGSGTQLAGAMTNGVRMTSFDDVLTTSDVISLHMPLTGTTRNLIDSRALAAMKPGAILINAARGGIVDETALADALRSGHLRGAALDVFTAEPLGAGSALRDAPNLLVSPHIAGVTDESETRVCDLVARRVMEALASLRPV</sequence>
<dbReference type="PROSITE" id="PS00670">
    <property type="entry name" value="D_2_HYDROXYACID_DH_2"/>
    <property type="match status" value="1"/>
</dbReference>
<dbReference type="Pfam" id="PF02826">
    <property type="entry name" value="2-Hacid_dh_C"/>
    <property type="match status" value="1"/>
</dbReference>
<dbReference type="KEGG" id="bxe:Bxe_B1896"/>
<keyword evidence="8" id="KW-1185">Reference proteome</keyword>
<dbReference type="InterPro" id="IPR050418">
    <property type="entry name" value="D-iso_2-hydroxyacid_DH_PdxB"/>
</dbReference>
<dbReference type="InterPro" id="IPR006140">
    <property type="entry name" value="D-isomer_DH_NAD-bd"/>
</dbReference>
<comment type="similarity">
    <text evidence="1 4">Belongs to the D-isomer specific 2-hydroxyacid dehydrogenase family.</text>
</comment>
<dbReference type="STRING" id="266265.Bxe_B1896"/>
<organism evidence="7 8">
    <name type="scientific">Paraburkholderia xenovorans (strain LB400)</name>
    <dbReference type="NCBI Taxonomy" id="266265"/>
    <lineage>
        <taxon>Bacteria</taxon>
        <taxon>Pseudomonadati</taxon>
        <taxon>Pseudomonadota</taxon>
        <taxon>Betaproteobacteria</taxon>
        <taxon>Burkholderiales</taxon>
        <taxon>Burkholderiaceae</taxon>
        <taxon>Paraburkholderia</taxon>
    </lineage>
</organism>
<dbReference type="GO" id="GO:0051287">
    <property type="term" value="F:NAD binding"/>
    <property type="evidence" value="ECO:0007669"/>
    <property type="project" value="InterPro"/>
</dbReference>
<feature type="domain" description="D-isomer specific 2-hydroxyacid dehydrogenase NAD-binding" evidence="6">
    <location>
        <begin position="107"/>
        <end position="282"/>
    </location>
</feature>
<evidence type="ECO:0000256" key="2">
    <source>
        <dbReference type="ARBA" id="ARBA00023002"/>
    </source>
</evidence>
<protein>
    <submittedName>
        <fullName evidence="7">D-isomer specific 2-hydroxyacid dehydrogenase</fullName>
        <ecNumber evidence="7">1.1.1.95</ecNumber>
    </submittedName>
</protein>